<feature type="compositionally biased region" description="Basic residues" evidence="1">
    <location>
        <begin position="1"/>
        <end position="13"/>
    </location>
</feature>
<dbReference type="InterPro" id="IPR056396">
    <property type="entry name" value="HEAT_SCC3-SA"/>
</dbReference>
<feature type="compositionally biased region" description="Basic and acidic residues" evidence="1">
    <location>
        <begin position="1406"/>
        <end position="1437"/>
    </location>
</feature>
<feature type="region of interest" description="Disordered" evidence="1">
    <location>
        <begin position="1"/>
        <end position="401"/>
    </location>
</feature>
<dbReference type="PANTHER" id="PTHR11199:SF0">
    <property type="entry name" value="LD34181P-RELATED"/>
    <property type="match status" value="1"/>
</dbReference>
<dbReference type="PANTHER" id="PTHR11199">
    <property type="entry name" value="STROMAL ANTIGEN"/>
    <property type="match status" value="1"/>
</dbReference>
<dbReference type="InterPro" id="IPR016024">
    <property type="entry name" value="ARM-type_fold"/>
</dbReference>
<comment type="caution">
    <text evidence="3">The sequence shown here is derived from an EMBL/GenBank/DDBJ whole genome shotgun (WGS) entry which is preliminary data.</text>
</comment>
<protein>
    <submittedName>
        <fullName evidence="3">Cohesin subunit</fullName>
    </submittedName>
</protein>
<dbReference type="GO" id="GO:0000785">
    <property type="term" value="C:chromatin"/>
    <property type="evidence" value="ECO:0007669"/>
    <property type="project" value="TreeGrafter"/>
</dbReference>
<feature type="compositionally biased region" description="Polar residues" evidence="1">
    <location>
        <begin position="1450"/>
        <end position="1461"/>
    </location>
</feature>
<dbReference type="PROSITE" id="PS51425">
    <property type="entry name" value="SCD"/>
    <property type="match status" value="1"/>
</dbReference>
<dbReference type="Pfam" id="PF08514">
    <property type="entry name" value="STAG"/>
    <property type="match status" value="1"/>
</dbReference>
<feature type="compositionally biased region" description="Basic and acidic residues" evidence="1">
    <location>
        <begin position="14"/>
        <end position="29"/>
    </location>
</feature>
<dbReference type="SUPFAM" id="SSF48371">
    <property type="entry name" value="ARM repeat"/>
    <property type="match status" value="1"/>
</dbReference>
<proteinExistence type="predicted"/>
<dbReference type="GO" id="GO:0005634">
    <property type="term" value="C:nucleus"/>
    <property type="evidence" value="ECO:0007669"/>
    <property type="project" value="TreeGrafter"/>
</dbReference>
<dbReference type="Pfam" id="PF21581">
    <property type="entry name" value="SCD"/>
    <property type="match status" value="1"/>
</dbReference>
<feature type="compositionally biased region" description="Low complexity" evidence="1">
    <location>
        <begin position="295"/>
        <end position="307"/>
    </location>
</feature>
<dbReference type="STRING" id="1202772.A0A1V9YMW3"/>
<feature type="compositionally biased region" description="Acidic residues" evidence="1">
    <location>
        <begin position="30"/>
        <end position="45"/>
    </location>
</feature>
<dbReference type="InterPro" id="IPR039662">
    <property type="entry name" value="Cohesin_Scc3/SA"/>
</dbReference>
<feature type="compositionally biased region" description="Polar residues" evidence="1">
    <location>
        <begin position="277"/>
        <end position="294"/>
    </location>
</feature>
<feature type="compositionally biased region" description="Low complexity" evidence="1">
    <location>
        <begin position="212"/>
        <end position="229"/>
    </location>
</feature>
<dbReference type="Pfam" id="PF24571">
    <property type="entry name" value="HEAT_SCC3-SA"/>
    <property type="match status" value="1"/>
</dbReference>
<dbReference type="GO" id="GO:0003682">
    <property type="term" value="F:chromatin binding"/>
    <property type="evidence" value="ECO:0007669"/>
    <property type="project" value="TreeGrafter"/>
</dbReference>
<dbReference type="GO" id="GO:0008278">
    <property type="term" value="C:cohesin complex"/>
    <property type="evidence" value="ECO:0007669"/>
    <property type="project" value="TreeGrafter"/>
</dbReference>
<dbReference type="EMBL" id="JNBR01001470">
    <property type="protein sequence ID" value="OQR87040.1"/>
    <property type="molecule type" value="Genomic_DNA"/>
</dbReference>
<dbReference type="InterPro" id="IPR020839">
    <property type="entry name" value="SCD"/>
</dbReference>
<dbReference type="InterPro" id="IPR013721">
    <property type="entry name" value="STAG"/>
</dbReference>
<keyword evidence="4" id="KW-1185">Reference proteome</keyword>
<gene>
    <name evidence="3" type="ORF">ACHHYP_09590</name>
</gene>
<dbReference type="InterPro" id="IPR011989">
    <property type="entry name" value="ARM-like"/>
</dbReference>
<feature type="compositionally biased region" description="Acidic residues" evidence="1">
    <location>
        <begin position="308"/>
        <end position="317"/>
    </location>
</feature>
<feature type="region of interest" description="Disordered" evidence="1">
    <location>
        <begin position="1355"/>
        <end position="1546"/>
    </location>
</feature>
<accession>A0A1V9YMW3</accession>
<organism evidence="3 4">
    <name type="scientific">Achlya hypogyna</name>
    <name type="common">Oomycete</name>
    <name type="synonym">Protoachlya hypogyna</name>
    <dbReference type="NCBI Taxonomy" id="1202772"/>
    <lineage>
        <taxon>Eukaryota</taxon>
        <taxon>Sar</taxon>
        <taxon>Stramenopiles</taxon>
        <taxon>Oomycota</taxon>
        <taxon>Saprolegniomycetes</taxon>
        <taxon>Saprolegniales</taxon>
        <taxon>Achlyaceae</taxon>
        <taxon>Achlya</taxon>
    </lineage>
</organism>
<evidence type="ECO:0000259" key="2">
    <source>
        <dbReference type="PROSITE" id="PS51425"/>
    </source>
</evidence>
<name>A0A1V9YMW3_ACHHY</name>
<feature type="compositionally biased region" description="Basic residues" evidence="1">
    <location>
        <begin position="199"/>
        <end position="211"/>
    </location>
</feature>
<dbReference type="OrthoDB" id="498590at2759"/>
<feature type="compositionally biased region" description="Basic residues" evidence="1">
    <location>
        <begin position="1392"/>
        <end position="1404"/>
    </location>
</feature>
<dbReference type="Gene3D" id="1.25.10.10">
    <property type="entry name" value="Leucine-rich Repeat Variant"/>
    <property type="match status" value="1"/>
</dbReference>
<evidence type="ECO:0000313" key="3">
    <source>
        <dbReference type="EMBL" id="OQR87040.1"/>
    </source>
</evidence>
<evidence type="ECO:0000313" key="4">
    <source>
        <dbReference type="Proteomes" id="UP000243579"/>
    </source>
</evidence>
<feature type="compositionally biased region" description="Basic residues" evidence="1">
    <location>
        <begin position="76"/>
        <end position="86"/>
    </location>
</feature>
<feature type="compositionally biased region" description="Acidic residues" evidence="1">
    <location>
        <begin position="1499"/>
        <end position="1509"/>
    </location>
</feature>
<evidence type="ECO:0000256" key="1">
    <source>
        <dbReference type="SAM" id="MobiDB-lite"/>
    </source>
</evidence>
<dbReference type="Proteomes" id="UP000243579">
    <property type="component" value="Unassembled WGS sequence"/>
</dbReference>
<sequence length="1546" mass="168064">MARGARAKTAKGKGPKEGTKAKKSSREEDVIVVDDDDENSDEEEAASAPVRRASKRGRSTPQTPEEEQSGSDTPKRRGPAAKRTKTAKTPAPPATLELSADEETTATPRRSSRASKIAAATKDKKTTDDEETTKKTSRRDHRNAKTDAAEATPAMTKRRSTRGTDVIDLSQETKKNSDSEEASAVASSSSEESDNTPARGRKTRGATKKPNAKAATSASTEESDAAPAPTSSRNARGKAKKAPSKAAASVSTGKSTEPPNRSRSARSKSKPAPRASNSASTTDEVVKTPTRTRQSSGASASASAATASDEEAVEIEDSSSSADESTPSQRRSTRKHNPVPTYSAPTIKTLATAAAMETFASRPRRAPRPTARTLTLKPTAAVKKGKGRARDSSDDEAPGDLFEAVREGACSTSDLLRGWRSRYTNDADTASRELLNFVLQSCGAAAKSVGADDDLEDLDLSKHVDSIVRDLEAAKDAHYPIVSKTKVFRNFKAHLAEFWEQFVVECWDSELFHSTAVVEICIDWLTALSSAEVRAVRHTATFVAYALGEALVDRACAVRDQMTPITRQYSAEAKKLKDTPKKTPKFLKLQEMKSSYDVQRKKLLAAVDLLFKGVVVHRYRDIMFEVRVASVEALGVWIERMPTVFLEDNYLKYMGWMLNDKAAKVRVAVLEALLAIYETAPVKKLEAFNARFLRRYLEMCDDVDDDVVLSAINLIAKIDRLELLSDDCDLSVVERLVFYDQDERIAKAAAEFACLQYDAFGVSKKELTEAQLTTQAIALVEFAEEYVDALGELDRPMEVLVTAFWDLDDCQVLQNWRLLAKLLASDTQEPALTSEQQTILIQLIGAVLKQMAEDETTTKTRKSLGRKKPSDEEPTSIYFCRELPQLMARFQADSAKVRLLLEWLSLVNWSAANMNQHKKHVEALLARLQQVYVTYSEAPLLAALAAAFGHMTESSNTALAREVELVLFAIAQEGVAQVATHLATDATADDDARYALRAWLARLSFLGGYLDLRDYVKAADRAALAAFVGDRCARFDGDVLAVTYAIDVLLKDLLWTALPIFEALESPRGEEAAVVDAVVARRLAFEDVLLAALSLHLPTPVTRDTPNVHDALDAASTDDAPLAVEMEAVQLAAFQALCDVRCLCAEKFAALAPPLNEVAYTPHAHLLALSQAFYERTVEAEDADASVQKAVLVALASASIWNPKNKRQAASVLKLTTVAPLRPYAKAFGKLLSGLSPVKLLEVQMLALRHTFEDDPPAALELAKSLSQSLGVKLQPALRGSYLKFLAEGVRVAFLMPREDHVGFLAVLKPYLPRLDKAALKELQEHFEATRDAVEDTPPAVTAVLDDFAAVFTGAAAPKPTPSTPATERKRRATALSDDDEDPEDAHVTLRPTKRAAHGRRLRSAPHSDDEVFDVDGRDTDAKNSSEEAKAEERDELAADSMAAAHESEPTSAQEGDQGSTKGAAVALNAQHANETTGDDAAEFVNDQPTKATAKATADGEETESETESADQQSKEPVADQAPKDAAASDDDDVASFRTKRRKTSA</sequence>
<dbReference type="GO" id="GO:0007062">
    <property type="term" value="P:sister chromatid cohesion"/>
    <property type="evidence" value="ECO:0007669"/>
    <property type="project" value="UniProtKB-ARBA"/>
</dbReference>
<feature type="domain" description="SCD" evidence="2">
    <location>
        <begin position="615"/>
        <end position="699"/>
    </location>
</feature>
<reference evidence="3 4" key="1">
    <citation type="journal article" date="2014" name="Genome Biol. Evol.">
        <title>The secreted proteins of Achlya hypogyna and Thraustotheca clavata identify the ancestral oomycete secretome and reveal gene acquisitions by horizontal gene transfer.</title>
        <authorList>
            <person name="Misner I."/>
            <person name="Blouin N."/>
            <person name="Leonard G."/>
            <person name="Richards T.A."/>
            <person name="Lane C.E."/>
        </authorList>
    </citation>
    <scope>NUCLEOTIDE SEQUENCE [LARGE SCALE GENOMIC DNA]</scope>
    <source>
        <strain evidence="3 4">ATCC 48635</strain>
    </source>
</reference>